<dbReference type="EMBL" id="JAOQNS010000014">
    <property type="protein sequence ID" value="MCW2309806.1"/>
    <property type="molecule type" value="Genomic_DNA"/>
</dbReference>
<evidence type="ECO:0000256" key="4">
    <source>
        <dbReference type="ARBA" id="ARBA00022801"/>
    </source>
</evidence>
<evidence type="ECO:0000256" key="1">
    <source>
        <dbReference type="ARBA" id="ARBA00001947"/>
    </source>
</evidence>
<evidence type="ECO:0000256" key="5">
    <source>
        <dbReference type="ARBA" id="ARBA00022833"/>
    </source>
</evidence>
<evidence type="ECO:0000313" key="8">
    <source>
        <dbReference type="Proteomes" id="UP001209755"/>
    </source>
</evidence>
<proteinExistence type="inferred from homology"/>
<dbReference type="SUPFAM" id="SSF55031">
    <property type="entry name" value="Bacterial exopeptidase dimerisation domain"/>
    <property type="match status" value="1"/>
</dbReference>
<dbReference type="Gene3D" id="3.30.70.360">
    <property type="match status" value="1"/>
</dbReference>
<keyword evidence="4" id="KW-0378">Hydrolase</keyword>
<evidence type="ECO:0000259" key="6">
    <source>
        <dbReference type="Pfam" id="PF07687"/>
    </source>
</evidence>
<dbReference type="PANTHER" id="PTHR43808">
    <property type="entry name" value="ACETYLORNITHINE DEACETYLASE"/>
    <property type="match status" value="1"/>
</dbReference>
<evidence type="ECO:0000256" key="3">
    <source>
        <dbReference type="ARBA" id="ARBA00022723"/>
    </source>
</evidence>
<comment type="similarity">
    <text evidence="2">Belongs to the peptidase M20A family.</text>
</comment>
<organism evidence="7 8">
    <name type="scientific">Rhodobium gokarnense</name>
    <dbReference type="NCBI Taxonomy" id="364296"/>
    <lineage>
        <taxon>Bacteria</taxon>
        <taxon>Pseudomonadati</taxon>
        <taxon>Pseudomonadota</taxon>
        <taxon>Alphaproteobacteria</taxon>
        <taxon>Hyphomicrobiales</taxon>
        <taxon>Rhodobiaceae</taxon>
        <taxon>Rhodobium</taxon>
    </lineage>
</organism>
<sequence length="413" mass="42933">MTPDIDARFDDEIGFLKSLIRIPSSNPPGKCAKASEAVAKLLEKQGFEVERLPVPKPFVHQYGMRSTANLLVRKTFGEGTGPTVVLQAHGDAVPPGDGWSEDPFGGHKRGGAIYGRGAADAKCDIATYTFALLALIDAAGEGLNGAVELHVTFDGEVGGALGPSWILGQGLSKPDFAISSGITHVVTTAHNGCLHLEIVIRGIQAHAAIPETGVDALAATTPILTALYAERDRLSGIRSAEPGIGTAKLTVGMITGGISFNVVPDRVVLQLDRRLIPEEDGEAVEAGLIELITKATPALEGIDVECRRKMLAEPLCPALDTLPLAHLVQENASAVLGADVPITGVPLYTDARHYAAAGIPTVLYGAGPKDISEMSAHSADEHIALDDLHAATAVVARTLADILSGTLATGEGA</sequence>
<dbReference type="Pfam" id="PF01546">
    <property type="entry name" value="Peptidase_M20"/>
    <property type="match status" value="1"/>
</dbReference>
<gene>
    <name evidence="7" type="ORF">M2319_004165</name>
</gene>
<evidence type="ECO:0000256" key="2">
    <source>
        <dbReference type="ARBA" id="ARBA00006247"/>
    </source>
</evidence>
<reference evidence="8" key="1">
    <citation type="submission" date="2023-07" db="EMBL/GenBank/DDBJ databases">
        <title>Genome sequencing of Purple Non-Sulfur Bacteria from various extreme environments.</title>
        <authorList>
            <person name="Mayer M."/>
        </authorList>
    </citation>
    <scope>NUCLEOTIDE SEQUENCE [LARGE SCALE GENOMIC DNA]</scope>
    <source>
        <strain evidence="8">DSM 17935</strain>
    </source>
</reference>
<name>A0ABT3HHC4_9HYPH</name>
<accession>A0ABT3HHC4</accession>
<keyword evidence="5" id="KW-0862">Zinc</keyword>
<dbReference type="InterPro" id="IPR036264">
    <property type="entry name" value="Bact_exopeptidase_dim_dom"/>
</dbReference>
<dbReference type="RefSeq" id="WP_264603381.1">
    <property type="nucleotide sequence ID" value="NZ_JAOQNS010000014.1"/>
</dbReference>
<dbReference type="PANTHER" id="PTHR43808:SF8">
    <property type="entry name" value="PEPTIDASE M20 DIMERISATION DOMAIN-CONTAINING PROTEIN"/>
    <property type="match status" value="1"/>
</dbReference>
<dbReference type="InterPro" id="IPR011650">
    <property type="entry name" value="Peptidase_M20_dimer"/>
</dbReference>
<comment type="cofactor">
    <cofactor evidence="1">
        <name>Zn(2+)</name>
        <dbReference type="ChEBI" id="CHEBI:29105"/>
    </cofactor>
</comment>
<dbReference type="InterPro" id="IPR002933">
    <property type="entry name" value="Peptidase_M20"/>
</dbReference>
<keyword evidence="3" id="KW-0479">Metal-binding</keyword>
<dbReference type="Proteomes" id="UP001209755">
    <property type="component" value="Unassembled WGS sequence"/>
</dbReference>
<feature type="domain" description="Peptidase M20 dimerisation" evidence="6">
    <location>
        <begin position="188"/>
        <end position="297"/>
    </location>
</feature>
<dbReference type="SUPFAM" id="SSF53187">
    <property type="entry name" value="Zn-dependent exopeptidases"/>
    <property type="match status" value="1"/>
</dbReference>
<comment type="caution">
    <text evidence="7">The sequence shown here is derived from an EMBL/GenBank/DDBJ whole genome shotgun (WGS) entry which is preliminary data.</text>
</comment>
<protein>
    <submittedName>
        <fullName evidence="7">Acetylornithine deacetylase/succinyl-diaminopimelate desuccinylase-like protein</fullName>
    </submittedName>
</protein>
<evidence type="ECO:0000313" key="7">
    <source>
        <dbReference type="EMBL" id="MCW2309806.1"/>
    </source>
</evidence>
<keyword evidence="8" id="KW-1185">Reference proteome</keyword>
<dbReference type="Pfam" id="PF07687">
    <property type="entry name" value="M20_dimer"/>
    <property type="match status" value="1"/>
</dbReference>
<dbReference type="Gene3D" id="3.40.630.10">
    <property type="entry name" value="Zn peptidases"/>
    <property type="match status" value="2"/>
</dbReference>
<dbReference type="InterPro" id="IPR050072">
    <property type="entry name" value="Peptidase_M20A"/>
</dbReference>